<feature type="domain" description="Cytochrome b561 bacterial/Ni-hydrogenase" evidence="7">
    <location>
        <begin position="20"/>
        <end position="186"/>
    </location>
</feature>
<protein>
    <recommendedName>
        <fullName evidence="7">Cytochrome b561 bacterial/Ni-hydrogenase domain-containing protein</fullName>
    </recommendedName>
</protein>
<dbReference type="RefSeq" id="WP_070245031.1">
    <property type="nucleotide sequence ID" value="NZ_CP016043.1"/>
</dbReference>
<feature type="transmembrane region" description="Helical" evidence="6">
    <location>
        <begin position="64"/>
        <end position="84"/>
    </location>
</feature>
<evidence type="ECO:0000313" key="9">
    <source>
        <dbReference type="Proteomes" id="UP000175893"/>
    </source>
</evidence>
<evidence type="ECO:0000256" key="1">
    <source>
        <dbReference type="ARBA" id="ARBA00004651"/>
    </source>
</evidence>
<evidence type="ECO:0000313" key="8">
    <source>
        <dbReference type="EMBL" id="AOV97301.1"/>
    </source>
</evidence>
<evidence type="ECO:0000259" key="7">
    <source>
        <dbReference type="Pfam" id="PF01292"/>
    </source>
</evidence>
<evidence type="ECO:0000256" key="3">
    <source>
        <dbReference type="ARBA" id="ARBA00022692"/>
    </source>
</evidence>
<dbReference type="InterPro" id="IPR016174">
    <property type="entry name" value="Di-haem_cyt_TM"/>
</dbReference>
<keyword evidence="2" id="KW-1003">Cell membrane</keyword>
<keyword evidence="4 6" id="KW-1133">Transmembrane helix</keyword>
<accession>A0ABM6EJX3</accession>
<evidence type="ECO:0000256" key="2">
    <source>
        <dbReference type="ARBA" id="ARBA00022475"/>
    </source>
</evidence>
<dbReference type="Pfam" id="PF01292">
    <property type="entry name" value="Ni_hydr_CYTB"/>
    <property type="match status" value="1"/>
</dbReference>
<keyword evidence="9" id="KW-1185">Reference proteome</keyword>
<gene>
    <name evidence="8" type="ORF">A9798_10220</name>
</gene>
<evidence type="ECO:0000256" key="5">
    <source>
        <dbReference type="ARBA" id="ARBA00023136"/>
    </source>
</evidence>
<sequence>MSRLTLLCRQFWRYLGSYQKPFLRVVHFVVMLLVIIQILDSNGMGFTPQQQINPALSDTIFTRMHIGIGLLMVVLTLILTFYSLSTRGLRYFFPYLWGDFGQLKTDLGDMMKLRLPATDAKGIATCVQGLGLGALWLVVLSGLIWFVLWRSGSPWALDAKSIHKALTGLIEVYLAGHGFMALLHFVLWLREPAQRQHG</sequence>
<dbReference type="InterPro" id="IPR011577">
    <property type="entry name" value="Cyt_b561_bac/Ni-Hgenase"/>
</dbReference>
<dbReference type="Proteomes" id="UP000175893">
    <property type="component" value="Chromosome"/>
</dbReference>
<keyword evidence="3 6" id="KW-0812">Transmembrane</keyword>
<keyword evidence="5 6" id="KW-0472">Membrane</keyword>
<dbReference type="SUPFAM" id="SSF81342">
    <property type="entry name" value="Transmembrane di-heme cytochromes"/>
    <property type="match status" value="1"/>
</dbReference>
<reference evidence="8 9" key="1">
    <citation type="submission" date="2016-06" db="EMBL/GenBank/DDBJ databases">
        <title>Complete genome sequence of Edwardsiella hoshinae ATCC 35051.</title>
        <authorList>
            <person name="Reichley S.R."/>
            <person name="Waldbieser G.C."/>
            <person name="Lawrence M.L."/>
            <person name="Griffin M.J."/>
        </authorList>
    </citation>
    <scope>NUCLEOTIDE SEQUENCE [LARGE SCALE GENOMIC DNA]</scope>
    <source>
        <strain evidence="8 9">ATCC 35051</strain>
    </source>
</reference>
<feature type="transmembrane region" description="Helical" evidence="6">
    <location>
        <begin position="122"/>
        <end position="148"/>
    </location>
</feature>
<evidence type="ECO:0000256" key="6">
    <source>
        <dbReference type="SAM" id="Phobius"/>
    </source>
</evidence>
<organism evidence="8 9">
    <name type="scientific">Edwardsiella hoshinae</name>
    <dbReference type="NCBI Taxonomy" id="93378"/>
    <lineage>
        <taxon>Bacteria</taxon>
        <taxon>Pseudomonadati</taxon>
        <taxon>Pseudomonadota</taxon>
        <taxon>Gammaproteobacteria</taxon>
        <taxon>Enterobacterales</taxon>
        <taxon>Hafniaceae</taxon>
        <taxon>Edwardsiella</taxon>
    </lineage>
</organism>
<name>A0ABM6EJX3_9GAMM</name>
<proteinExistence type="predicted"/>
<feature type="transmembrane region" description="Helical" evidence="6">
    <location>
        <begin position="168"/>
        <end position="189"/>
    </location>
</feature>
<dbReference type="EMBL" id="CP016043">
    <property type="protein sequence ID" value="AOV97301.1"/>
    <property type="molecule type" value="Genomic_DNA"/>
</dbReference>
<comment type="subcellular location">
    <subcellularLocation>
        <location evidence="1">Cell membrane</location>
        <topology evidence="1">Multi-pass membrane protein</topology>
    </subcellularLocation>
</comment>
<evidence type="ECO:0000256" key="4">
    <source>
        <dbReference type="ARBA" id="ARBA00022989"/>
    </source>
</evidence>
<feature type="transmembrane region" description="Helical" evidence="6">
    <location>
        <begin position="21"/>
        <end position="39"/>
    </location>
</feature>